<dbReference type="SUPFAM" id="SSF56112">
    <property type="entry name" value="Protein kinase-like (PK-like)"/>
    <property type="match status" value="1"/>
</dbReference>
<sequence>MEGDQKERAEHRTTIGTFPEGGSLPIFTSTTLSTSDNESQESRDTDLNGHEEGNSIPCYPIFGDIRTDSSATENTNPHAKALDIQVRAQDYPRCVWSRQDALQRATASWLHDSNQRRVFEPENAPCVVCHASPSDLVTTVLEPDLGFSSSLILQYNDLENYAWSFGRKYVVRERQDWTLHPARLPAEVEAARLLRRRPETAGKTPVPVPEVVAAWKEGQVAIAITERARGRTLAEAWDGLGMEERESYARQVGGYVARWRAIRSPNMQGIDGGTVIKFDHLPGGGEDGRRPMRFDTAEQYKERLREELGAIEADDVKPQIDEALELLPDPEPFTLTHGYLDLDHVFVDAGRVTAIVGWSRAAYLPVWAEYLGLCTGYDGRHREWKELVLRNVPECYYGKAPLELLKGYRYLRNQIRKAQSLGIEEAATFRCVDRCDSCDEGREMAWAGEVGNRRTSSARRARRLEEERQRALEKGAAEFQRTRETGAQKKGAAQPADMAKGDGAEMVVEEQKGAEATEELSSSMFFLNLEQERARAQATKAALQRPLGLRPNDGGEGGSHRRTVSAFPTFSINRNRSPLRYKPQDKNEKARRPGELESPRVAKLIDELGFE</sequence>
<dbReference type="EMBL" id="JAQQWI010000007">
    <property type="protein sequence ID" value="KAK8027669.1"/>
    <property type="molecule type" value="Genomic_DNA"/>
</dbReference>
<feature type="compositionally biased region" description="Basic and acidic residues" evidence="1">
    <location>
        <begin position="40"/>
        <end position="53"/>
    </location>
</feature>
<gene>
    <name evidence="3" type="ORF">PG991_004725</name>
</gene>
<dbReference type="InterPro" id="IPR002575">
    <property type="entry name" value="Aminoglycoside_PTrfase"/>
</dbReference>
<feature type="domain" description="Aminoglycoside phosphotransferase" evidence="2">
    <location>
        <begin position="167"/>
        <end position="384"/>
    </location>
</feature>
<feature type="compositionally biased region" description="Basic and acidic residues" evidence="1">
    <location>
        <begin position="463"/>
        <end position="487"/>
    </location>
</feature>
<keyword evidence="4" id="KW-1185">Reference proteome</keyword>
<evidence type="ECO:0000313" key="3">
    <source>
        <dbReference type="EMBL" id="KAK8027669.1"/>
    </source>
</evidence>
<feature type="compositionally biased region" description="Basic and acidic residues" evidence="1">
    <location>
        <begin position="582"/>
        <end position="611"/>
    </location>
</feature>
<organism evidence="3 4">
    <name type="scientific">Apiospora marii</name>
    <dbReference type="NCBI Taxonomy" id="335849"/>
    <lineage>
        <taxon>Eukaryota</taxon>
        <taxon>Fungi</taxon>
        <taxon>Dikarya</taxon>
        <taxon>Ascomycota</taxon>
        <taxon>Pezizomycotina</taxon>
        <taxon>Sordariomycetes</taxon>
        <taxon>Xylariomycetidae</taxon>
        <taxon>Amphisphaeriales</taxon>
        <taxon>Apiosporaceae</taxon>
        <taxon>Apiospora</taxon>
    </lineage>
</organism>
<dbReference type="Proteomes" id="UP001396898">
    <property type="component" value="Unassembled WGS sequence"/>
</dbReference>
<comment type="caution">
    <text evidence="3">The sequence shown here is derived from an EMBL/GenBank/DDBJ whole genome shotgun (WGS) entry which is preliminary data.</text>
</comment>
<dbReference type="InterPro" id="IPR011009">
    <property type="entry name" value="Kinase-like_dom_sf"/>
</dbReference>
<dbReference type="InterPro" id="IPR051678">
    <property type="entry name" value="AGP_Transferase"/>
</dbReference>
<accession>A0ABR1S752</accession>
<evidence type="ECO:0000313" key="4">
    <source>
        <dbReference type="Proteomes" id="UP001396898"/>
    </source>
</evidence>
<dbReference type="Pfam" id="PF01636">
    <property type="entry name" value="APH"/>
    <property type="match status" value="1"/>
</dbReference>
<evidence type="ECO:0000256" key="1">
    <source>
        <dbReference type="SAM" id="MobiDB-lite"/>
    </source>
</evidence>
<proteinExistence type="predicted"/>
<feature type="region of interest" description="Disordered" evidence="1">
    <location>
        <begin position="1"/>
        <end position="55"/>
    </location>
</feature>
<evidence type="ECO:0000259" key="2">
    <source>
        <dbReference type="Pfam" id="PF01636"/>
    </source>
</evidence>
<protein>
    <recommendedName>
        <fullName evidence="2">Aminoglycoside phosphotransferase domain-containing protein</fullName>
    </recommendedName>
</protein>
<feature type="region of interest" description="Disordered" evidence="1">
    <location>
        <begin position="546"/>
        <end position="611"/>
    </location>
</feature>
<dbReference type="PANTHER" id="PTHR21310">
    <property type="entry name" value="AMINOGLYCOSIDE PHOSPHOTRANSFERASE-RELATED-RELATED"/>
    <property type="match status" value="1"/>
</dbReference>
<feature type="compositionally biased region" description="Polar residues" evidence="1">
    <location>
        <begin position="26"/>
        <end position="37"/>
    </location>
</feature>
<feature type="region of interest" description="Disordered" evidence="1">
    <location>
        <begin position="456"/>
        <end position="501"/>
    </location>
</feature>
<reference evidence="3 4" key="1">
    <citation type="submission" date="2023-01" db="EMBL/GenBank/DDBJ databases">
        <title>Analysis of 21 Apiospora genomes using comparative genomics revels a genus with tremendous synthesis potential of carbohydrate active enzymes and secondary metabolites.</title>
        <authorList>
            <person name="Sorensen T."/>
        </authorList>
    </citation>
    <scope>NUCLEOTIDE SEQUENCE [LARGE SCALE GENOMIC DNA]</scope>
    <source>
        <strain evidence="3 4">CBS 20057</strain>
    </source>
</reference>
<feature type="compositionally biased region" description="Polar residues" evidence="1">
    <location>
        <begin position="566"/>
        <end position="576"/>
    </location>
</feature>
<name>A0ABR1S752_9PEZI</name>
<feature type="compositionally biased region" description="Basic and acidic residues" evidence="1">
    <location>
        <begin position="1"/>
        <end position="13"/>
    </location>
</feature>
<dbReference type="PANTHER" id="PTHR21310:SF15">
    <property type="entry name" value="AMINOGLYCOSIDE PHOSPHOTRANSFERASE DOMAIN-CONTAINING PROTEIN"/>
    <property type="match status" value="1"/>
</dbReference>